<dbReference type="SUPFAM" id="SSF63411">
    <property type="entry name" value="LuxS/MPP-like metallohydrolase"/>
    <property type="match status" value="1"/>
</dbReference>
<sequence>MEHTVLCGSEKYPVRDPFFKMLRRSQATFMNAMTASDWTMYPFSTMNDVDFQNLLSVYADAAFFPKLEKLDFMQEGWRLEPEDLNKPQSALTLKGVVYNEMKGVFSNSLNLFGQAVENNLMPVTYG</sequence>
<keyword evidence="2" id="KW-1185">Reference proteome</keyword>
<protein>
    <submittedName>
        <fullName evidence="1">Uncharacterized protein</fullName>
    </submittedName>
</protein>
<organism evidence="1 2">
    <name type="scientific">Dibothriocephalus latus</name>
    <name type="common">Fish tapeworm</name>
    <name type="synonym">Diphyllobothrium latum</name>
    <dbReference type="NCBI Taxonomy" id="60516"/>
    <lineage>
        <taxon>Eukaryota</taxon>
        <taxon>Metazoa</taxon>
        <taxon>Spiralia</taxon>
        <taxon>Lophotrochozoa</taxon>
        <taxon>Platyhelminthes</taxon>
        <taxon>Cestoda</taxon>
        <taxon>Eucestoda</taxon>
        <taxon>Diphyllobothriidea</taxon>
        <taxon>Diphyllobothriidae</taxon>
        <taxon>Dibothriocephalus</taxon>
    </lineage>
</organism>
<dbReference type="GO" id="GO:0005759">
    <property type="term" value="C:mitochondrial matrix"/>
    <property type="evidence" value="ECO:0007669"/>
    <property type="project" value="TreeGrafter"/>
</dbReference>
<feature type="non-terminal residue" evidence="1">
    <location>
        <position position="126"/>
    </location>
</feature>
<dbReference type="AlphaFoldDB" id="A0A3P7M9B0"/>
<dbReference type="Proteomes" id="UP000281553">
    <property type="component" value="Unassembled WGS sequence"/>
</dbReference>
<proteinExistence type="predicted"/>
<dbReference type="GO" id="GO:0004222">
    <property type="term" value="F:metalloendopeptidase activity"/>
    <property type="evidence" value="ECO:0007669"/>
    <property type="project" value="TreeGrafter"/>
</dbReference>
<evidence type="ECO:0000313" key="2">
    <source>
        <dbReference type="Proteomes" id="UP000281553"/>
    </source>
</evidence>
<dbReference type="Gene3D" id="3.30.830.10">
    <property type="entry name" value="Metalloenzyme, LuxS/M16 peptidase-like"/>
    <property type="match status" value="1"/>
</dbReference>
<dbReference type="PANTHER" id="PTHR43016">
    <property type="entry name" value="PRESEQUENCE PROTEASE"/>
    <property type="match status" value="1"/>
</dbReference>
<dbReference type="PANTHER" id="PTHR43016:SF13">
    <property type="entry name" value="PRESEQUENCE PROTEASE, MITOCHONDRIAL"/>
    <property type="match status" value="1"/>
</dbReference>
<dbReference type="EMBL" id="UYRU01070625">
    <property type="protein sequence ID" value="VDN20023.1"/>
    <property type="molecule type" value="Genomic_DNA"/>
</dbReference>
<accession>A0A3P7M9B0</accession>
<dbReference type="OrthoDB" id="6267870at2759"/>
<dbReference type="GO" id="GO:0046872">
    <property type="term" value="F:metal ion binding"/>
    <property type="evidence" value="ECO:0007669"/>
    <property type="project" value="InterPro"/>
</dbReference>
<evidence type="ECO:0000313" key="1">
    <source>
        <dbReference type="EMBL" id="VDN20023.1"/>
    </source>
</evidence>
<dbReference type="GO" id="GO:0016485">
    <property type="term" value="P:protein processing"/>
    <property type="evidence" value="ECO:0007669"/>
    <property type="project" value="TreeGrafter"/>
</dbReference>
<reference evidence="1 2" key="1">
    <citation type="submission" date="2018-11" db="EMBL/GenBank/DDBJ databases">
        <authorList>
            <consortium name="Pathogen Informatics"/>
        </authorList>
    </citation>
    <scope>NUCLEOTIDE SEQUENCE [LARGE SCALE GENOMIC DNA]</scope>
</reference>
<gene>
    <name evidence="1" type="ORF">DILT_LOCUS13541</name>
</gene>
<name>A0A3P7M9B0_DIBLA</name>
<dbReference type="InterPro" id="IPR011249">
    <property type="entry name" value="Metalloenz_LuxS/M16"/>
</dbReference>